<proteinExistence type="predicted"/>
<protein>
    <submittedName>
        <fullName evidence="1">O98 family O-antigen flippase</fullName>
    </submittedName>
</protein>
<name>A0ACD5GBI7_ECOLX</name>
<gene>
    <name evidence="1" type="primary">wzx</name>
    <name evidence="1" type="ORF">ABTZ31_021365</name>
</gene>
<accession>A0ACD5GBI7</accession>
<evidence type="ECO:0000313" key="2">
    <source>
        <dbReference type="Proteomes" id="UP001481170"/>
    </source>
</evidence>
<dbReference type="Proteomes" id="UP001481170">
    <property type="component" value="Chromosome"/>
</dbReference>
<evidence type="ECO:0000313" key="1">
    <source>
        <dbReference type="EMBL" id="XOW91748.1"/>
    </source>
</evidence>
<dbReference type="EMBL" id="CP180600">
    <property type="protein sequence ID" value="XOW91748.1"/>
    <property type="molecule type" value="Genomic_DNA"/>
</dbReference>
<organism evidence="1 2">
    <name type="scientific">Escherichia coli</name>
    <dbReference type="NCBI Taxonomy" id="562"/>
    <lineage>
        <taxon>Bacteria</taxon>
        <taxon>Pseudomonadati</taxon>
        <taxon>Pseudomonadota</taxon>
        <taxon>Gammaproteobacteria</taxon>
        <taxon>Enterobacterales</taxon>
        <taxon>Enterobacteriaceae</taxon>
        <taxon>Escherichia</taxon>
    </lineage>
</organism>
<sequence>MLNNNLLKNIVIYGGVTGASRMLPILLLPFYLSAMPIEDYGRIEVLVALFNFVIILGSLQLETAIQRYMYKVEDKLNYTYTILIATFFFSILILFLTVIFSIKISFSLFNSGIESTNIRIIALSCVFYNLSSIFMIYFRYSEQEKIFYIISLFQVFVTSVVTYLLVVVEKLANFGYVVGIFSGWLIVFLLSMFTILWSKRKFIGEIKPDFSILKLSINFALPQIPARIGSFFIQFGNRFIVLSYFGSATVALFGVSVKFAAPFQLLYIAFTMAWNPYLYKNETSDDLEFKINKILKLLLIFVLLSSVALHYGSHWIIDKYFQNNYKEVKSLIFIAVLPSGLLIAKDILETGVRLSGKTKYISHAYFLSVTVTISLMLLSKNINNVFESTLIGTITLLLATYYYSEKVYHFKYSRCVLYTLCGLLIIILGNMII</sequence>
<reference evidence="1" key="1">
    <citation type="submission" date="2025-01" db="EMBL/GenBank/DDBJ databases">
        <authorList>
            <person name="Sun R."/>
            <person name="Lian X."/>
        </authorList>
    </citation>
    <scope>NUCLEOTIDE SEQUENCE</scope>
    <source>
        <strain evidence="1">PS2Canimalfeces12</strain>
    </source>
</reference>